<accession>A0A0D6B450</accession>
<keyword evidence="2" id="KW-0413">Isomerase</keyword>
<name>A0A0D6B450_RHOSU</name>
<evidence type="ECO:0000313" key="3">
    <source>
        <dbReference type="Proteomes" id="UP000064912"/>
    </source>
</evidence>
<keyword evidence="4" id="KW-1185">Reference proteome</keyword>
<dbReference type="Proteomes" id="UP000604473">
    <property type="component" value="Unassembled WGS sequence"/>
</dbReference>
<proteinExistence type="predicted"/>
<dbReference type="OrthoDB" id="7867818at2"/>
<dbReference type="PATRIC" id="fig|35806.4.peg.2572"/>
<dbReference type="AlphaFoldDB" id="A0A0D6B450"/>
<keyword evidence="1" id="KW-0378">Hydrolase</keyword>
<dbReference type="Proteomes" id="UP000064912">
    <property type="component" value="Chromosome"/>
</dbReference>
<reference evidence="2 4" key="2">
    <citation type="submission" date="2021-01" db="EMBL/GenBank/DDBJ databases">
        <title>Draft genomes of Rhodovulum sulfidophilum.</title>
        <authorList>
            <person name="Guzman M.S."/>
        </authorList>
    </citation>
    <scope>NUCLEOTIDE SEQUENCE [LARGE SCALE GENOMIC DNA]</scope>
    <source>
        <strain evidence="2 4">AB35</strain>
    </source>
</reference>
<gene>
    <name evidence="2" type="ORF">JMM60_03800</name>
    <name evidence="1" type="ORF">NHU_02494</name>
</gene>
<dbReference type="GeneID" id="93539615"/>
<dbReference type="KEGG" id="rsu:NHU_02494"/>
<dbReference type="EMBL" id="AP014800">
    <property type="protein sequence ID" value="BAQ69645.1"/>
    <property type="molecule type" value="Genomic_DNA"/>
</dbReference>
<dbReference type="GO" id="GO:0016787">
    <property type="term" value="F:hydrolase activity"/>
    <property type="evidence" value="ECO:0007669"/>
    <property type="project" value="UniProtKB-KW"/>
</dbReference>
<dbReference type="RefSeq" id="WP_042461230.1">
    <property type="nucleotide sequence ID" value="NZ_CP015421.1"/>
</dbReference>
<dbReference type="EMBL" id="JAESJJ010000002">
    <property type="protein sequence ID" value="MBL3607927.1"/>
    <property type="molecule type" value="Genomic_DNA"/>
</dbReference>
<protein>
    <submittedName>
        <fullName evidence="1">Allantoate amidohydrolase</fullName>
    </submittedName>
    <submittedName>
        <fullName evidence="2">N-(5'-phosphoribosyl)anthranilate isomerase</fullName>
    </submittedName>
</protein>
<organism evidence="1 3">
    <name type="scientific">Rhodovulum sulfidophilum</name>
    <name type="common">Rhodobacter sulfidophilus</name>
    <dbReference type="NCBI Taxonomy" id="35806"/>
    <lineage>
        <taxon>Bacteria</taxon>
        <taxon>Pseudomonadati</taxon>
        <taxon>Pseudomonadota</taxon>
        <taxon>Alphaproteobacteria</taxon>
        <taxon>Rhodobacterales</taxon>
        <taxon>Paracoccaceae</taxon>
        <taxon>Rhodovulum</taxon>
    </lineage>
</organism>
<dbReference type="GO" id="GO:0016853">
    <property type="term" value="F:isomerase activity"/>
    <property type="evidence" value="ECO:0007669"/>
    <property type="project" value="UniProtKB-KW"/>
</dbReference>
<evidence type="ECO:0000313" key="4">
    <source>
        <dbReference type="Proteomes" id="UP000604473"/>
    </source>
</evidence>
<evidence type="ECO:0000313" key="1">
    <source>
        <dbReference type="EMBL" id="BAQ69645.1"/>
    </source>
</evidence>
<evidence type="ECO:0000313" key="2">
    <source>
        <dbReference type="EMBL" id="MBL3607927.1"/>
    </source>
</evidence>
<sequence length="76" mass="8622">MEFVSRPTPSDSWLALVFSAQAVAKGGVVRRSRHWVEREIGMERFVAEVRRRGFHMVECGGQLIVICNPHGLRVIC</sequence>
<reference evidence="1 3" key="1">
    <citation type="submission" date="2015-02" db="EMBL/GenBank/DDBJ databases">
        <title>Genome sequene of Rhodovulum sulfidophilum DSM 2351.</title>
        <authorList>
            <person name="Nagao N."/>
        </authorList>
    </citation>
    <scope>NUCLEOTIDE SEQUENCE [LARGE SCALE GENOMIC DNA]</scope>
    <source>
        <strain evidence="1 3">DSM 2351</strain>
    </source>
</reference>
<dbReference type="eggNOG" id="ENOG5032YQN">
    <property type="taxonomic scope" value="Bacteria"/>
</dbReference>